<keyword evidence="4" id="KW-1133">Transmembrane helix</keyword>
<comment type="similarity">
    <text evidence="3">Belongs to the AB hydrolase superfamily. ABHD14 family.</text>
</comment>
<dbReference type="AlphaFoldDB" id="A0A6P8NZI9"/>
<evidence type="ECO:0000256" key="3">
    <source>
        <dbReference type="ARBA" id="ARBA00037942"/>
    </source>
</evidence>
<gene>
    <name evidence="7 8" type="primary">ABHD14A</name>
</gene>
<dbReference type="RefSeq" id="XP_033781971.1">
    <property type="nucleotide sequence ID" value="XM_033926080.1"/>
</dbReference>
<keyword evidence="4" id="KW-0472">Membrane</keyword>
<keyword evidence="6" id="KW-1185">Reference proteome</keyword>
<feature type="transmembrane region" description="Helical" evidence="4">
    <location>
        <begin position="6"/>
        <end position="27"/>
    </location>
</feature>
<dbReference type="CTD" id="25864"/>
<reference evidence="7 8" key="1">
    <citation type="submission" date="2025-04" db="UniProtKB">
        <authorList>
            <consortium name="RefSeq"/>
        </authorList>
    </citation>
    <scope>IDENTIFICATION</scope>
</reference>
<sequence length="260" mass="28569">MSLNLIRNRIAFLIVGLLVSVLLYLLLPAMHPEKSFTADLLEGKVAVLPESNVSLRTGRVEGDSPTFYREAVPIQGIGASKSGRCEILLLHGHSLSSKTWQDLGTLSLLSEHGYRAVALDLPGYGGSLESRAVPEKERAGYVLRIIETLRIKKPVLISPSMSGLYSLPLLLQHGDWLKGFVPIAPVGTKSYTTEQYKLVQTPTLIVYGEKDTNLGTQSLENLVKIPTHTVVALKDAKHACYLDNPTAFHKTLLDFLDKLK</sequence>
<dbReference type="KEGG" id="gsh:117351173"/>
<organism evidence="6 8">
    <name type="scientific">Geotrypetes seraphini</name>
    <name type="common">Gaboon caecilian</name>
    <name type="synonym">Caecilia seraphini</name>
    <dbReference type="NCBI Taxonomy" id="260995"/>
    <lineage>
        <taxon>Eukaryota</taxon>
        <taxon>Metazoa</taxon>
        <taxon>Chordata</taxon>
        <taxon>Craniata</taxon>
        <taxon>Vertebrata</taxon>
        <taxon>Euteleostomi</taxon>
        <taxon>Amphibia</taxon>
        <taxon>Gymnophiona</taxon>
        <taxon>Geotrypetes</taxon>
    </lineage>
</organism>
<evidence type="ECO:0000256" key="1">
    <source>
        <dbReference type="ARBA" id="ARBA00004496"/>
    </source>
</evidence>
<dbReference type="Proteomes" id="UP000515159">
    <property type="component" value="Chromosome 17"/>
</dbReference>
<dbReference type="PANTHER" id="PTHR46197">
    <property type="entry name" value="PROTEIN ABHD14B-LIKE"/>
    <property type="match status" value="1"/>
</dbReference>
<evidence type="ECO:0000256" key="2">
    <source>
        <dbReference type="ARBA" id="ARBA00022490"/>
    </source>
</evidence>
<dbReference type="GeneID" id="117351173"/>
<evidence type="ECO:0000259" key="5">
    <source>
        <dbReference type="Pfam" id="PF12697"/>
    </source>
</evidence>
<dbReference type="RefSeq" id="XP_033781972.1">
    <property type="nucleotide sequence ID" value="XM_033926081.1"/>
</dbReference>
<name>A0A6P8NZI9_GEOSA</name>
<accession>A0A6P8NZI9</accession>
<evidence type="ECO:0000256" key="4">
    <source>
        <dbReference type="SAM" id="Phobius"/>
    </source>
</evidence>
<keyword evidence="4" id="KW-0812">Transmembrane</keyword>
<evidence type="ECO:0000313" key="7">
    <source>
        <dbReference type="RefSeq" id="XP_033781971.1"/>
    </source>
</evidence>
<dbReference type="Pfam" id="PF12697">
    <property type="entry name" value="Abhydrolase_6"/>
    <property type="match status" value="1"/>
</dbReference>
<evidence type="ECO:0000313" key="8">
    <source>
        <dbReference type="RefSeq" id="XP_033781972.1"/>
    </source>
</evidence>
<dbReference type="OrthoDB" id="284184at2759"/>
<protein>
    <submittedName>
        <fullName evidence="7 8">Protein ABHD14A</fullName>
    </submittedName>
</protein>
<dbReference type="PANTHER" id="PTHR46197:SF1">
    <property type="entry name" value="PROTEIN ABHD14A"/>
    <property type="match status" value="1"/>
</dbReference>
<dbReference type="InterPro" id="IPR000073">
    <property type="entry name" value="AB_hydrolase_1"/>
</dbReference>
<dbReference type="Gene3D" id="3.40.50.1820">
    <property type="entry name" value="alpha/beta hydrolase"/>
    <property type="match status" value="1"/>
</dbReference>
<keyword evidence="2" id="KW-0963">Cytoplasm</keyword>
<dbReference type="FunFam" id="3.40.50.1820:FF:000077">
    <property type="entry name" value="Abhydrolase domain containing 14B"/>
    <property type="match status" value="1"/>
</dbReference>
<feature type="domain" description="AB hydrolase-1" evidence="5">
    <location>
        <begin position="87"/>
        <end position="169"/>
    </location>
</feature>
<proteinExistence type="inferred from homology"/>
<comment type="subcellular location">
    <subcellularLocation>
        <location evidence="1">Cytoplasm</location>
    </subcellularLocation>
</comment>
<evidence type="ECO:0000313" key="6">
    <source>
        <dbReference type="Proteomes" id="UP000515159"/>
    </source>
</evidence>
<dbReference type="GO" id="GO:0005737">
    <property type="term" value="C:cytoplasm"/>
    <property type="evidence" value="ECO:0007669"/>
    <property type="project" value="UniProtKB-SubCell"/>
</dbReference>
<dbReference type="InterPro" id="IPR029058">
    <property type="entry name" value="AB_hydrolase_fold"/>
</dbReference>
<dbReference type="SUPFAM" id="SSF53474">
    <property type="entry name" value="alpha/beta-Hydrolases"/>
    <property type="match status" value="1"/>
</dbReference>